<sequence length="159" mass="16459">MHKNETSQLTVSINKDVVAGALFFGFAAAFGYMSTFYPMGRAAQMGPGYYPALLSGALAFLGIALTVTGSRKPSVRMIVVRPTALIAVLATPLVFALTLRPLGFVPAVALASLAATVAAPAMSVKHRALSAACLAAGCTAVFIWALGVPLPLFGYVLVR</sequence>
<feature type="domain" description="DUF1468" evidence="2">
    <location>
        <begin position="18"/>
        <end position="151"/>
    </location>
</feature>
<reference evidence="3 4" key="1">
    <citation type="submission" date="2016-05" db="EMBL/GenBank/DDBJ databases">
        <authorList>
            <person name="Lavstsen T."/>
            <person name="Jespersen J.S."/>
        </authorList>
    </citation>
    <scope>NUCLEOTIDE SEQUENCE [LARGE SCALE GENOMIC DNA]</scope>
    <source>
        <strain evidence="3 4">KCJ1736</strain>
    </source>
</reference>
<protein>
    <recommendedName>
        <fullName evidence="2">DUF1468 domain-containing protein</fullName>
    </recommendedName>
</protein>
<evidence type="ECO:0000313" key="4">
    <source>
        <dbReference type="Proteomes" id="UP000077098"/>
    </source>
</evidence>
<dbReference type="Pfam" id="PF07331">
    <property type="entry name" value="TctB"/>
    <property type="match status" value="1"/>
</dbReference>
<feature type="transmembrane region" description="Helical" evidence="1">
    <location>
        <begin position="49"/>
        <end position="67"/>
    </location>
</feature>
<dbReference type="InterPro" id="IPR009936">
    <property type="entry name" value="DUF1468"/>
</dbReference>
<evidence type="ECO:0000256" key="1">
    <source>
        <dbReference type="SAM" id="Phobius"/>
    </source>
</evidence>
<feature type="transmembrane region" description="Helical" evidence="1">
    <location>
        <begin position="104"/>
        <end position="124"/>
    </location>
</feature>
<dbReference type="AlphaFoldDB" id="A0A176XFM9"/>
<keyword evidence="1" id="KW-1133">Transmembrane helix</keyword>
<name>A0A176XFM9_AGRTU</name>
<feature type="transmembrane region" description="Helical" evidence="1">
    <location>
        <begin position="79"/>
        <end position="98"/>
    </location>
</feature>
<keyword evidence="1" id="KW-0812">Transmembrane</keyword>
<feature type="transmembrane region" description="Helical" evidence="1">
    <location>
        <begin position="17"/>
        <end position="37"/>
    </location>
</feature>
<organism evidence="3 4">
    <name type="scientific">Agrobacterium tumefaciens</name>
    <dbReference type="NCBI Taxonomy" id="358"/>
    <lineage>
        <taxon>Bacteria</taxon>
        <taxon>Pseudomonadati</taxon>
        <taxon>Pseudomonadota</taxon>
        <taxon>Alphaproteobacteria</taxon>
        <taxon>Hyphomicrobiales</taxon>
        <taxon>Rhizobiaceae</taxon>
        <taxon>Rhizobium/Agrobacterium group</taxon>
        <taxon>Agrobacterium</taxon>
        <taxon>Agrobacterium tumefaciens complex</taxon>
    </lineage>
</organism>
<dbReference type="Proteomes" id="UP000077098">
    <property type="component" value="Unassembled WGS sequence"/>
</dbReference>
<gene>
    <name evidence="3" type="ORF">A7J57_22360</name>
</gene>
<keyword evidence="1" id="KW-0472">Membrane</keyword>
<evidence type="ECO:0000313" key="3">
    <source>
        <dbReference type="EMBL" id="OAE48422.1"/>
    </source>
</evidence>
<feature type="transmembrane region" description="Helical" evidence="1">
    <location>
        <begin position="131"/>
        <end position="158"/>
    </location>
</feature>
<comment type="caution">
    <text evidence="3">The sequence shown here is derived from an EMBL/GenBank/DDBJ whole genome shotgun (WGS) entry which is preliminary data.</text>
</comment>
<dbReference type="EMBL" id="LXPS01000006">
    <property type="protein sequence ID" value="OAE48422.1"/>
    <property type="molecule type" value="Genomic_DNA"/>
</dbReference>
<accession>A0A176XFM9</accession>
<proteinExistence type="predicted"/>
<evidence type="ECO:0000259" key="2">
    <source>
        <dbReference type="Pfam" id="PF07331"/>
    </source>
</evidence>
<dbReference type="RefSeq" id="WP_063947920.1">
    <property type="nucleotide sequence ID" value="NZ_LXPS01000006.1"/>
</dbReference>